<accession>A0A6C0YP66</accession>
<evidence type="ECO:0000259" key="2">
    <source>
        <dbReference type="Pfam" id="PF08327"/>
    </source>
</evidence>
<evidence type="ECO:0000313" key="4">
    <source>
        <dbReference type="Proteomes" id="UP000503440"/>
    </source>
</evidence>
<dbReference type="RefSeq" id="WP_127800829.1">
    <property type="nucleotide sequence ID" value="NZ_CP044018.1"/>
</dbReference>
<evidence type="ECO:0000313" key="3">
    <source>
        <dbReference type="EMBL" id="QIC70986.1"/>
    </source>
</evidence>
<dbReference type="Proteomes" id="UP000503440">
    <property type="component" value="Chromosome"/>
</dbReference>
<reference evidence="3 4" key="1">
    <citation type="submission" date="2019-09" db="EMBL/GenBank/DDBJ databases">
        <title>Non-baumannii Acinetobacter spp. carrying blaNDM-1 isolated in China.</title>
        <authorList>
            <person name="Cui C."/>
            <person name="Chen C."/>
            <person name="Sun J."/>
            <person name="Liu Y."/>
        </authorList>
    </citation>
    <scope>NUCLEOTIDE SEQUENCE [LARGE SCALE GENOMIC DNA]</scope>
    <source>
        <strain evidence="3 4">B18</strain>
    </source>
</reference>
<dbReference type="AlphaFoldDB" id="A0A6C0YP66"/>
<dbReference type="SUPFAM" id="SSF55961">
    <property type="entry name" value="Bet v1-like"/>
    <property type="match status" value="1"/>
</dbReference>
<dbReference type="CDD" id="cd08895">
    <property type="entry name" value="SRPBCC_CalC_Aha1-like_2"/>
    <property type="match status" value="1"/>
</dbReference>
<proteinExistence type="inferred from homology"/>
<dbReference type="InterPro" id="IPR013538">
    <property type="entry name" value="ASHA1/2-like_C"/>
</dbReference>
<dbReference type="Pfam" id="PF08327">
    <property type="entry name" value="AHSA1"/>
    <property type="match status" value="1"/>
</dbReference>
<dbReference type="Gene3D" id="3.30.530.20">
    <property type="match status" value="1"/>
</dbReference>
<evidence type="ECO:0000256" key="1">
    <source>
        <dbReference type="ARBA" id="ARBA00006817"/>
    </source>
</evidence>
<feature type="domain" description="Activator of Hsp90 ATPase homologue 1/2-like C-terminal" evidence="2">
    <location>
        <begin position="13"/>
        <end position="138"/>
    </location>
</feature>
<sequence length="148" mass="16892">MQHSVQLHRIFQAPLSRVYRAFVDPHALVKWMAPHGFTVQIEQFKPVVNGQYKIAFCNLSTGKCHGFHGQYLEVIPEQRLRYQDEFDSPDLPGLIQVTIEFKAVSVGTEVWIQQDNLPDAIPVDGCYLGWQECLDLLSLLVTPDIPDE</sequence>
<name>A0A6C0YP66_9GAMM</name>
<dbReference type="InterPro" id="IPR023393">
    <property type="entry name" value="START-like_dom_sf"/>
</dbReference>
<organism evidence="3 4">
    <name type="scientific">Acinetobacter indicus</name>
    <dbReference type="NCBI Taxonomy" id="756892"/>
    <lineage>
        <taxon>Bacteria</taxon>
        <taxon>Pseudomonadati</taxon>
        <taxon>Pseudomonadota</taxon>
        <taxon>Gammaproteobacteria</taxon>
        <taxon>Moraxellales</taxon>
        <taxon>Moraxellaceae</taxon>
        <taxon>Acinetobacter</taxon>
    </lineage>
</organism>
<dbReference type="EMBL" id="CP044455">
    <property type="protein sequence ID" value="QIC70986.1"/>
    <property type="molecule type" value="Genomic_DNA"/>
</dbReference>
<protein>
    <submittedName>
        <fullName evidence="3">SRPBCC family protein</fullName>
    </submittedName>
</protein>
<comment type="similarity">
    <text evidence="1">Belongs to the AHA1 family.</text>
</comment>
<gene>
    <name evidence="3" type="ORF">FSC09_11490</name>
</gene>